<accession>A0A812UCK8</accession>
<comment type="caution">
    <text evidence="3">The sequence shown here is derived from an EMBL/GenBank/DDBJ whole genome shotgun (WGS) entry which is preliminary data.</text>
</comment>
<feature type="non-terminal residue" evidence="3">
    <location>
        <position position="1"/>
    </location>
</feature>
<keyword evidence="1" id="KW-1133">Transmembrane helix</keyword>
<name>A0A812UCK8_SYMPI</name>
<dbReference type="EMBL" id="CAJNIZ010036456">
    <property type="protein sequence ID" value="CAE7565662.1"/>
    <property type="molecule type" value="Genomic_DNA"/>
</dbReference>
<organism evidence="3 4">
    <name type="scientific">Symbiodinium pilosum</name>
    <name type="common">Dinoflagellate</name>
    <dbReference type="NCBI Taxonomy" id="2952"/>
    <lineage>
        <taxon>Eukaryota</taxon>
        <taxon>Sar</taxon>
        <taxon>Alveolata</taxon>
        <taxon>Dinophyceae</taxon>
        <taxon>Suessiales</taxon>
        <taxon>Symbiodiniaceae</taxon>
        <taxon>Symbiodinium</taxon>
    </lineage>
</organism>
<keyword evidence="1" id="KW-0812">Transmembrane</keyword>
<protein>
    <submittedName>
        <fullName evidence="3">Uncharacterized protein</fullName>
    </submittedName>
</protein>
<reference evidence="3" key="1">
    <citation type="submission" date="2021-02" db="EMBL/GenBank/DDBJ databases">
        <authorList>
            <person name="Dougan E. K."/>
            <person name="Rhodes N."/>
            <person name="Thang M."/>
            <person name="Chan C."/>
        </authorList>
    </citation>
    <scope>NUCLEOTIDE SEQUENCE</scope>
</reference>
<feature type="signal peptide" evidence="2">
    <location>
        <begin position="1"/>
        <end position="27"/>
    </location>
</feature>
<feature type="transmembrane region" description="Helical" evidence="1">
    <location>
        <begin position="54"/>
        <end position="77"/>
    </location>
</feature>
<proteinExistence type="predicted"/>
<dbReference type="SUPFAM" id="SSF52540">
    <property type="entry name" value="P-loop containing nucleoside triphosphate hydrolases"/>
    <property type="match status" value="1"/>
</dbReference>
<feature type="chain" id="PRO_5032680597" evidence="2">
    <location>
        <begin position="28"/>
        <end position="232"/>
    </location>
</feature>
<evidence type="ECO:0000256" key="1">
    <source>
        <dbReference type="SAM" id="Phobius"/>
    </source>
</evidence>
<sequence>MAVKRTLGKLLLALAATTLFPPQAALAGWRGHEKPVAEHQGLDIARWPVQSKDLLVNLFAAVGTVAAAVIACVQVRIAQRDSERARRESKEGRIQAAVDRMLQTFLPKTKEENVVKRDIMKDIRNRILGWSQHATIIAGRFGCGKTVALEEALRDMQGVYVHTVEGSGWKKELYALLGLDDEEMFRKVLEKIRQKLNKAPVLVLDIPRSTKEGMDSISSFAKTFSSEGSLAH</sequence>
<keyword evidence="1" id="KW-0472">Membrane</keyword>
<evidence type="ECO:0000313" key="4">
    <source>
        <dbReference type="Proteomes" id="UP000649617"/>
    </source>
</evidence>
<keyword evidence="2" id="KW-0732">Signal</keyword>
<evidence type="ECO:0000313" key="3">
    <source>
        <dbReference type="EMBL" id="CAE7565662.1"/>
    </source>
</evidence>
<dbReference type="AlphaFoldDB" id="A0A812UCK8"/>
<dbReference type="OrthoDB" id="419630at2759"/>
<evidence type="ECO:0000256" key="2">
    <source>
        <dbReference type="SAM" id="SignalP"/>
    </source>
</evidence>
<keyword evidence="4" id="KW-1185">Reference proteome</keyword>
<dbReference type="InterPro" id="IPR027417">
    <property type="entry name" value="P-loop_NTPase"/>
</dbReference>
<gene>
    <name evidence="3" type="ORF">SPIL2461_LOCUS15177</name>
</gene>
<dbReference type="Proteomes" id="UP000649617">
    <property type="component" value="Unassembled WGS sequence"/>
</dbReference>